<feature type="non-terminal residue" evidence="2">
    <location>
        <position position="204"/>
    </location>
</feature>
<reference evidence="2 3" key="1">
    <citation type="submission" date="2015-09" db="EMBL/GenBank/DDBJ databases">
        <title>Draft genome sequence of Kouleothrix aurantiaca JCM 19913.</title>
        <authorList>
            <person name="Hemp J."/>
        </authorList>
    </citation>
    <scope>NUCLEOTIDE SEQUENCE [LARGE SCALE GENOMIC DNA]</scope>
    <source>
        <strain evidence="2 3">COM-B</strain>
    </source>
</reference>
<name>A0A0P9CWR5_9CHLR</name>
<evidence type="ECO:0000313" key="3">
    <source>
        <dbReference type="Proteomes" id="UP000050509"/>
    </source>
</evidence>
<feature type="transmembrane region" description="Helical" evidence="1">
    <location>
        <begin position="126"/>
        <end position="146"/>
    </location>
</feature>
<organism evidence="2 3">
    <name type="scientific">Kouleothrix aurantiaca</name>
    <dbReference type="NCBI Taxonomy" id="186479"/>
    <lineage>
        <taxon>Bacteria</taxon>
        <taxon>Bacillati</taxon>
        <taxon>Chloroflexota</taxon>
        <taxon>Chloroflexia</taxon>
        <taxon>Chloroflexales</taxon>
        <taxon>Roseiflexineae</taxon>
        <taxon>Roseiflexaceae</taxon>
        <taxon>Kouleothrix</taxon>
    </lineage>
</organism>
<feature type="transmembrane region" description="Helical" evidence="1">
    <location>
        <begin position="7"/>
        <end position="23"/>
    </location>
</feature>
<keyword evidence="1" id="KW-0812">Transmembrane</keyword>
<keyword evidence="3" id="KW-1185">Reference proteome</keyword>
<sequence>ADILRINGLWLFLLLSGVVLIYWRRGAGLIQLALLGLGPLLLAMAVVLRQGNAIWLLLPLVGAAIVIVVDHLLERNSRPLAPQIAPAEQDSSEPYMQLELPLLGPPPLDPPPVFAEADPFTPLPTLLALVWGAMALLLTLVTEVLVAKGDIGRMNTVIKFGMQSWVLFALTGALAFGYVWPALAARTYALRNAVCWGWRAIAAL</sequence>
<dbReference type="InterPro" id="IPR018746">
    <property type="entry name" value="DUF2298"/>
</dbReference>
<gene>
    <name evidence="2" type="ORF">SE17_42455</name>
</gene>
<evidence type="ECO:0000313" key="2">
    <source>
        <dbReference type="EMBL" id="KPV47396.1"/>
    </source>
</evidence>
<dbReference type="Proteomes" id="UP000050509">
    <property type="component" value="Unassembled WGS sequence"/>
</dbReference>
<dbReference type="Pfam" id="PF10060">
    <property type="entry name" value="DUF2298"/>
    <property type="match status" value="1"/>
</dbReference>
<evidence type="ECO:0000256" key="1">
    <source>
        <dbReference type="SAM" id="Phobius"/>
    </source>
</evidence>
<keyword evidence="1" id="KW-0472">Membrane</keyword>
<proteinExistence type="predicted"/>
<dbReference type="AlphaFoldDB" id="A0A0P9CWR5"/>
<protein>
    <submittedName>
        <fullName evidence="2">Uncharacterized protein</fullName>
    </submittedName>
</protein>
<comment type="caution">
    <text evidence="2">The sequence shown here is derived from an EMBL/GenBank/DDBJ whole genome shotgun (WGS) entry which is preliminary data.</text>
</comment>
<feature type="non-terminal residue" evidence="2">
    <location>
        <position position="1"/>
    </location>
</feature>
<feature type="transmembrane region" description="Helical" evidence="1">
    <location>
        <begin position="29"/>
        <end position="48"/>
    </location>
</feature>
<dbReference type="EMBL" id="LJCR01003401">
    <property type="protein sequence ID" value="KPV47396.1"/>
    <property type="molecule type" value="Genomic_DNA"/>
</dbReference>
<feature type="transmembrane region" description="Helical" evidence="1">
    <location>
        <begin position="55"/>
        <end position="73"/>
    </location>
</feature>
<accession>A0A0P9CWR5</accession>
<keyword evidence="1" id="KW-1133">Transmembrane helix</keyword>
<feature type="transmembrane region" description="Helical" evidence="1">
    <location>
        <begin position="158"/>
        <end position="180"/>
    </location>
</feature>